<dbReference type="HOGENOM" id="CLU_039745_0_0_1"/>
<reference evidence="2 3" key="1">
    <citation type="submission" date="2015-01" db="EMBL/GenBank/DDBJ databases">
        <title>The Genome Sequence of Capronia semiimmersa CBS27337.</title>
        <authorList>
            <consortium name="The Broad Institute Genomics Platform"/>
            <person name="Cuomo C."/>
            <person name="de Hoog S."/>
            <person name="Gorbushina A."/>
            <person name="Stielow B."/>
            <person name="Teixiera M."/>
            <person name="Abouelleil A."/>
            <person name="Chapman S.B."/>
            <person name="Priest M."/>
            <person name="Young S.K."/>
            <person name="Wortman J."/>
            <person name="Nusbaum C."/>
            <person name="Birren B."/>
        </authorList>
    </citation>
    <scope>NUCLEOTIDE SEQUENCE [LARGE SCALE GENOMIC DNA]</scope>
    <source>
        <strain evidence="2 3">CBS 27337</strain>
    </source>
</reference>
<dbReference type="Pfam" id="PF13417">
    <property type="entry name" value="GST_N_3"/>
    <property type="match status" value="1"/>
</dbReference>
<evidence type="ECO:0000313" key="2">
    <source>
        <dbReference type="EMBL" id="KIW68316.1"/>
    </source>
</evidence>
<feature type="domain" description="GST N-terminal" evidence="1">
    <location>
        <begin position="4"/>
        <end position="83"/>
    </location>
</feature>
<gene>
    <name evidence="2" type="ORF">PV04_04269</name>
</gene>
<evidence type="ECO:0000313" key="3">
    <source>
        <dbReference type="Proteomes" id="UP000054266"/>
    </source>
</evidence>
<dbReference type="SUPFAM" id="SSF47616">
    <property type="entry name" value="GST C-terminal domain-like"/>
    <property type="match status" value="1"/>
</dbReference>
<dbReference type="Gene3D" id="3.40.30.110">
    <property type="match status" value="2"/>
</dbReference>
<proteinExistence type="predicted"/>
<dbReference type="Proteomes" id="UP000054266">
    <property type="component" value="Unassembled WGS sequence"/>
</dbReference>
<evidence type="ECO:0000259" key="1">
    <source>
        <dbReference type="PROSITE" id="PS50404"/>
    </source>
</evidence>
<dbReference type="Pfam" id="PF25907">
    <property type="entry name" value="DUF7962"/>
    <property type="match status" value="1"/>
</dbReference>
<dbReference type="InterPro" id="IPR036282">
    <property type="entry name" value="Glutathione-S-Trfase_C_sf"/>
</dbReference>
<keyword evidence="3" id="KW-1185">Reference proteome</keyword>
<dbReference type="AlphaFoldDB" id="A0A0D2CT07"/>
<dbReference type="InterPro" id="IPR004045">
    <property type="entry name" value="Glutathione_S-Trfase_N"/>
</dbReference>
<dbReference type="SUPFAM" id="SSF52833">
    <property type="entry name" value="Thioredoxin-like"/>
    <property type="match status" value="1"/>
</dbReference>
<protein>
    <recommendedName>
        <fullName evidence="1">GST N-terminal domain-containing protein</fullName>
    </recommendedName>
</protein>
<dbReference type="STRING" id="5601.A0A0D2CT07"/>
<organism evidence="2 3">
    <name type="scientific">Phialophora macrospora</name>
    <dbReference type="NCBI Taxonomy" id="1851006"/>
    <lineage>
        <taxon>Eukaryota</taxon>
        <taxon>Fungi</taxon>
        <taxon>Dikarya</taxon>
        <taxon>Ascomycota</taxon>
        <taxon>Pezizomycotina</taxon>
        <taxon>Eurotiomycetes</taxon>
        <taxon>Chaetothyriomycetidae</taxon>
        <taxon>Chaetothyriales</taxon>
        <taxon>Herpotrichiellaceae</taxon>
        <taxon>Phialophora</taxon>
    </lineage>
</organism>
<dbReference type="InterPro" id="IPR058268">
    <property type="entry name" value="DUF7962"/>
</dbReference>
<dbReference type="PROSITE" id="PS50404">
    <property type="entry name" value="GST_NTER"/>
    <property type="match status" value="1"/>
</dbReference>
<dbReference type="CDD" id="cd00570">
    <property type="entry name" value="GST_N_family"/>
    <property type="match status" value="1"/>
</dbReference>
<dbReference type="InterPro" id="IPR036249">
    <property type="entry name" value="Thioredoxin-like_sf"/>
</dbReference>
<dbReference type="EMBL" id="KN846958">
    <property type="protein sequence ID" value="KIW68316.1"/>
    <property type="molecule type" value="Genomic_DNA"/>
</dbReference>
<name>A0A0D2CT07_9EURO</name>
<sequence>MMAPPIILFTYDISVFGRKTDWVLTLKGLKYFQCIVLNRLPRPVLRQLGIQYRRIPILAIGRDIYCDTRLIIDKLEELFPENRISSRSPFEKGLEHLFENWLIDGGPFWRTSGLIPPTADVMRDKEWLQDRANMTGRRFDIEALKQGRPENLAHVRMYFNQMEKELLADGREYLLATAEPTLADVHAIWTFDWALQDKGRMFESLEKEVIGEEQFPKTFAYVRRFRKAMATKQAQNGVPEAVSAADAVQRILASDFFEPEGMIDPRDPLKLKKGQLVEIWPVESGFTHHDKGELVSIGVKEVVISSRPNVGEGRLRLHFPRVNFRIKPVEASKL</sequence>
<accession>A0A0D2CT07</accession>